<comment type="similarity">
    <text evidence="9">Belongs to the G-protein coupled receptor 1 family.</text>
</comment>
<keyword evidence="8 9" id="KW-0807">Transducer</keyword>
<feature type="transmembrane region" description="Helical" evidence="10">
    <location>
        <begin position="28"/>
        <end position="49"/>
    </location>
</feature>
<dbReference type="GeneID" id="116308292"/>
<dbReference type="GO" id="GO:0045202">
    <property type="term" value="C:synapse"/>
    <property type="evidence" value="ECO:0007669"/>
    <property type="project" value="GOC"/>
</dbReference>
<dbReference type="GO" id="GO:0007268">
    <property type="term" value="P:chemical synaptic transmission"/>
    <property type="evidence" value="ECO:0007669"/>
    <property type="project" value="TreeGrafter"/>
</dbReference>
<keyword evidence="2" id="KW-1003">Cell membrane</keyword>
<dbReference type="SUPFAM" id="SSF81321">
    <property type="entry name" value="Family A G protein-coupled receptor-like"/>
    <property type="match status" value="1"/>
</dbReference>
<evidence type="ECO:0000256" key="10">
    <source>
        <dbReference type="SAM" id="Phobius"/>
    </source>
</evidence>
<dbReference type="GO" id="GO:0004993">
    <property type="term" value="F:G protein-coupled serotonin receptor activity"/>
    <property type="evidence" value="ECO:0007669"/>
    <property type="project" value="TreeGrafter"/>
</dbReference>
<feature type="transmembrane region" description="Helical" evidence="10">
    <location>
        <begin position="141"/>
        <end position="165"/>
    </location>
</feature>
<evidence type="ECO:0000259" key="11">
    <source>
        <dbReference type="PROSITE" id="PS50262"/>
    </source>
</evidence>
<evidence type="ECO:0000256" key="3">
    <source>
        <dbReference type="ARBA" id="ARBA00022692"/>
    </source>
</evidence>
<dbReference type="PROSITE" id="PS00237">
    <property type="entry name" value="G_PROTEIN_RECEP_F1_1"/>
    <property type="match status" value="1"/>
</dbReference>
<feature type="transmembrane region" description="Helical" evidence="10">
    <location>
        <begin position="61"/>
        <end position="79"/>
    </location>
</feature>
<dbReference type="GO" id="GO:0030594">
    <property type="term" value="F:neurotransmitter receptor activity"/>
    <property type="evidence" value="ECO:0007669"/>
    <property type="project" value="TreeGrafter"/>
</dbReference>
<dbReference type="KEGG" id="aten:116308292"/>
<dbReference type="GO" id="GO:0030425">
    <property type="term" value="C:dendrite"/>
    <property type="evidence" value="ECO:0007669"/>
    <property type="project" value="TreeGrafter"/>
</dbReference>
<dbReference type="PRINTS" id="PR00237">
    <property type="entry name" value="GPCRRHODOPSN"/>
</dbReference>
<dbReference type="InterPro" id="IPR000276">
    <property type="entry name" value="GPCR_Rhodpsn"/>
</dbReference>
<evidence type="ECO:0000256" key="8">
    <source>
        <dbReference type="ARBA" id="ARBA00023224"/>
    </source>
</evidence>
<keyword evidence="4 10" id="KW-1133">Transmembrane helix</keyword>
<dbReference type="GO" id="GO:0005886">
    <property type="term" value="C:plasma membrane"/>
    <property type="evidence" value="ECO:0007669"/>
    <property type="project" value="UniProtKB-SubCell"/>
</dbReference>
<keyword evidence="6 10" id="KW-0472">Membrane</keyword>
<dbReference type="GO" id="GO:0007187">
    <property type="term" value="P:G protein-coupled receptor signaling pathway, coupled to cyclic nucleotide second messenger"/>
    <property type="evidence" value="ECO:0007669"/>
    <property type="project" value="TreeGrafter"/>
</dbReference>
<evidence type="ECO:0000313" key="12">
    <source>
        <dbReference type="Proteomes" id="UP000515163"/>
    </source>
</evidence>
<feature type="transmembrane region" description="Helical" evidence="10">
    <location>
        <begin position="180"/>
        <end position="200"/>
    </location>
</feature>
<dbReference type="Pfam" id="PF00001">
    <property type="entry name" value="7tm_1"/>
    <property type="match status" value="1"/>
</dbReference>
<feature type="domain" description="G-protein coupled receptors family 1 profile" evidence="11">
    <location>
        <begin position="40"/>
        <end position="297"/>
    </location>
</feature>
<protein>
    <submittedName>
        <fullName evidence="13">5-hydroxytryptamine receptor 1A-beta-like</fullName>
    </submittedName>
</protein>
<keyword evidence="5 9" id="KW-0297">G-protein coupled receptor</keyword>
<dbReference type="SMART" id="SM01381">
    <property type="entry name" value="7TM_GPCR_Srsx"/>
    <property type="match status" value="1"/>
</dbReference>
<accession>A0A6P8J4H3</accession>
<evidence type="ECO:0000256" key="2">
    <source>
        <dbReference type="ARBA" id="ARBA00022475"/>
    </source>
</evidence>
<dbReference type="AlphaFoldDB" id="A0A6P8J4H3"/>
<dbReference type="InterPro" id="IPR017452">
    <property type="entry name" value="GPCR_Rhodpsn_7TM"/>
</dbReference>
<evidence type="ECO:0000256" key="9">
    <source>
        <dbReference type="RuleBase" id="RU000688"/>
    </source>
</evidence>
<reference evidence="13" key="1">
    <citation type="submission" date="2025-08" db="UniProtKB">
        <authorList>
            <consortium name="RefSeq"/>
        </authorList>
    </citation>
    <scope>IDENTIFICATION</scope>
    <source>
        <tissue evidence="13">Tentacle</tissue>
    </source>
</reference>
<gene>
    <name evidence="13" type="primary">LOC116308292</name>
</gene>
<organism evidence="12 13">
    <name type="scientific">Actinia tenebrosa</name>
    <name type="common">Australian red waratah sea anemone</name>
    <dbReference type="NCBI Taxonomy" id="6105"/>
    <lineage>
        <taxon>Eukaryota</taxon>
        <taxon>Metazoa</taxon>
        <taxon>Cnidaria</taxon>
        <taxon>Anthozoa</taxon>
        <taxon>Hexacorallia</taxon>
        <taxon>Actiniaria</taxon>
        <taxon>Actiniidae</taxon>
        <taxon>Actinia</taxon>
    </lineage>
</organism>
<feature type="transmembrane region" description="Helical" evidence="10">
    <location>
        <begin position="99"/>
        <end position="120"/>
    </location>
</feature>
<dbReference type="Proteomes" id="UP000515163">
    <property type="component" value="Unplaced"/>
</dbReference>
<proteinExistence type="inferred from homology"/>
<dbReference type="PANTHER" id="PTHR24247">
    <property type="entry name" value="5-HYDROXYTRYPTAMINE RECEPTOR"/>
    <property type="match status" value="1"/>
</dbReference>
<feature type="transmembrane region" description="Helical" evidence="10">
    <location>
        <begin position="245"/>
        <end position="268"/>
    </location>
</feature>
<keyword evidence="3 9" id="KW-0812">Transmembrane</keyword>
<dbReference type="InParanoid" id="A0A6P8J4H3"/>
<dbReference type="PROSITE" id="PS50262">
    <property type="entry name" value="G_PROTEIN_RECEP_F1_2"/>
    <property type="match status" value="1"/>
</dbReference>
<evidence type="ECO:0000256" key="6">
    <source>
        <dbReference type="ARBA" id="ARBA00023136"/>
    </source>
</evidence>
<evidence type="ECO:0000256" key="5">
    <source>
        <dbReference type="ARBA" id="ARBA00023040"/>
    </source>
</evidence>
<feature type="transmembrane region" description="Helical" evidence="10">
    <location>
        <begin position="280"/>
        <end position="299"/>
    </location>
</feature>
<evidence type="ECO:0000256" key="4">
    <source>
        <dbReference type="ARBA" id="ARBA00022989"/>
    </source>
</evidence>
<sequence>MNQSTINETSLTRHACSFNLDFQIPITILLGTTFVLSVSENIVVSLVICLDKKLRRPSNGYLLSLALTDICISMGLIPMELTYVWSYPKWPLGSEGTNVLNSVWLFSIVSSFLTLLVITLDRYKAVMSLVRYREVVSWGRTLVFIGVVWLYTSIVVILMRVLAFYPTSGMTYEWNVNYRFYYPFLGLHIVLPLVIISTLYRQIYKKAVENRAQLLLRGQLHGPGSTATSDTVRETRIEVKMAKTVGFVFLFLVIVWIPVLILEIFYAFGSESCVIEQLGVVSLWITCSNGMINPLVYSLRNKDFHRAILQLIRCKRPRPASA</sequence>
<dbReference type="RefSeq" id="XP_031574539.1">
    <property type="nucleotide sequence ID" value="XM_031718679.1"/>
</dbReference>
<keyword evidence="12" id="KW-1185">Reference proteome</keyword>
<comment type="subcellular location">
    <subcellularLocation>
        <location evidence="1">Cell membrane</location>
        <topology evidence="1">Multi-pass membrane protein</topology>
    </subcellularLocation>
</comment>
<evidence type="ECO:0000256" key="1">
    <source>
        <dbReference type="ARBA" id="ARBA00004651"/>
    </source>
</evidence>
<evidence type="ECO:0000256" key="7">
    <source>
        <dbReference type="ARBA" id="ARBA00023170"/>
    </source>
</evidence>
<name>A0A6P8J4H3_ACTTE</name>
<keyword evidence="7 9" id="KW-0675">Receptor</keyword>
<dbReference type="Gene3D" id="1.20.1070.10">
    <property type="entry name" value="Rhodopsin 7-helix transmembrane proteins"/>
    <property type="match status" value="1"/>
</dbReference>
<evidence type="ECO:0000313" key="13">
    <source>
        <dbReference type="RefSeq" id="XP_031574539.1"/>
    </source>
</evidence>
<dbReference type="OrthoDB" id="5977150at2759"/>